<dbReference type="Gene3D" id="3.30.40.10">
    <property type="entry name" value="Zinc/RING finger domain, C3HC4 (zinc finger)"/>
    <property type="match status" value="2"/>
</dbReference>
<dbReference type="Proteomes" id="UP000494206">
    <property type="component" value="Unassembled WGS sequence"/>
</dbReference>
<dbReference type="InterPro" id="IPR018200">
    <property type="entry name" value="USP_CS"/>
</dbReference>
<dbReference type="PROSITE" id="PS00972">
    <property type="entry name" value="USP_1"/>
    <property type="match status" value="1"/>
</dbReference>
<dbReference type="PROSITE" id="PS50235">
    <property type="entry name" value="USP_3"/>
    <property type="match status" value="1"/>
</dbReference>
<dbReference type="PROSITE" id="PS50271">
    <property type="entry name" value="ZF_UBP"/>
    <property type="match status" value="1"/>
</dbReference>
<comment type="caution">
    <text evidence="20">The sequence shown here is derived from an EMBL/GenBank/DDBJ whole genome shotgun (WGS) entry which is preliminary data.</text>
</comment>
<feature type="binding site" evidence="14">
    <location>
        <position position="190"/>
    </location>
    <ligand>
        <name>Zn(2+)</name>
        <dbReference type="ChEBI" id="CHEBI:29105"/>
    </ligand>
</feature>
<dbReference type="GO" id="GO:0016579">
    <property type="term" value="P:protein deubiquitination"/>
    <property type="evidence" value="ECO:0007669"/>
    <property type="project" value="InterPro"/>
</dbReference>
<feature type="active site" description="Proton acceptor" evidence="12">
    <location>
        <position position="749"/>
    </location>
</feature>
<dbReference type="InterPro" id="IPR013083">
    <property type="entry name" value="Znf_RING/FYVE/PHD"/>
</dbReference>
<dbReference type="PROSITE" id="PS50030">
    <property type="entry name" value="UBA"/>
    <property type="match status" value="2"/>
</dbReference>
<comment type="catalytic activity">
    <reaction evidence="1 11 16">
        <text>Thiol-dependent hydrolysis of ester, thioester, amide, peptide and isopeptide bonds formed by the C-terminal Gly of ubiquitin (a 76-residue protein attached to proteins as an intracellular targeting signal).</text>
        <dbReference type="EC" id="3.4.19.12"/>
    </reaction>
</comment>
<evidence type="ECO:0000256" key="8">
    <source>
        <dbReference type="ARBA" id="ARBA00022801"/>
    </source>
</evidence>
<evidence type="ECO:0000256" key="11">
    <source>
        <dbReference type="PIRNR" id="PIRNR016308"/>
    </source>
</evidence>
<evidence type="ECO:0000256" key="16">
    <source>
        <dbReference type="RuleBase" id="RU366025"/>
    </source>
</evidence>
<feature type="domain" description="USP" evidence="18">
    <location>
        <begin position="324"/>
        <end position="787"/>
    </location>
</feature>
<dbReference type="SUPFAM" id="SSF46934">
    <property type="entry name" value="UBA-like"/>
    <property type="match status" value="1"/>
</dbReference>
<dbReference type="SUPFAM" id="SSF57850">
    <property type="entry name" value="RING/U-box"/>
    <property type="match status" value="1"/>
</dbReference>
<dbReference type="Gene3D" id="3.90.70.10">
    <property type="entry name" value="Cysteine proteinases"/>
    <property type="match status" value="1"/>
</dbReference>
<organism evidence="20 21">
    <name type="scientific">Caenorhabditis bovis</name>
    <dbReference type="NCBI Taxonomy" id="2654633"/>
    <lineage>
        <taxon>Eukaryota</taxon>
        <taxon>Metazoa</taxon>
        <taxon>Ecdysozoa</taxon>
        <taxon>Nematoda</taxon>
        <taxon>Chromadorea</taxon>
        <taxon>Rhabditida</taxon>
        <taxon>Rhabditina</taxon>
        <taxon>Rhabditomorpha</taxon>
        <taxon>Rhabditoidea</taxon>
        <taxon>Rhabditidae</taxon>
        <taxon>Peloderinae</taxon>
        <taxon>Caenorhabditis</taxon>
    </lineage>
</organism>
<dbReference type="InterPro" id="IPR001394">
    <property type="entry name" value="Peptidase_C19_UCH"/>
</dbReference>
<dbReference type="InterPro" id="IPR001607">
    <property type="entry name" value="Znf_UBP"/>
</dbReference>
<dbReference type="AlphaFoldDB" id="A0A8S1F5L2"/>
<dbReference type="PANTHER" id="PTHR24006">
    <property type="entry name" value="UBIQUITIN CARBOXYL-TERMINAL HYDROLASE"/>
    <property type="match status" value="1"/>
</dbReference>
<dbReference type="InterPro" id="IPR016652">
    <property type="entry name" value="Ubiquitinyl_hydrolase"/>
</dbReference>
<keyword evidence="21" id="KW-1185">Reference proteome</keyword>
<dbReference type="GO" id="GO:0004843">
    <property type="term" value="F:cysteine-type deubiquitinase activity"/>
    <property type="evidence" value="ECO:0007669"/>
    <property type="project" value="UniProtKB-UniRule"/>
</dbReference>
<feature type="binding site" evidence="13">
    <location>
        <position position="202"/>
    </location>
    <ligand>
        <name>substrate</name>
    </ligand>
</feature>
<gene>
    <name evidence="20" type="ORF">CBOVIS_LOCUS9111</name>
</gene>
<comment type="similarity">
    <text evidence="2 11 16">Belongs to the peptidase C19 family.</text>
</comment>
<evidence type="ECO:0000256" key="15">
    <source>
        <dbReference type="PROSITE-ProRule" id="PRU00502"/>
    </source>
</evidence>
<feature type="domain" description="UBA" evidence="17">
    <location>
        <begin position="599"/>
        <end position="642"/>
    </location>
</feature>
<feature type="domain" description="UBA" evidence="17">
    <location>
        <begin position="663"/>
        <end position="702"/>
    </location>
</feature>
<feature type="domain" description="UBP-type" evidence="19">
    <location>
        <begin position="166"/>
        <end position="282"/>
    </location>
</feature>
<keyword evidence="7 11" id="KW-0833">Ubl conjugation pathway</keyword>
<dbReference type="GO" id="GO:0005634">
    <property type="term" value="C:nucleus"/>
    <property type="evidence" value="ECO:0007669"/>
    <property type="project" value="TreeGrafter"/>
</dbReference>
<feature type="active site" description="Nucleophile" evidence="12">
    <location>
        <position position="333"/>
    </location>
</feature>
<dbReference type="Pfam" id="PF17807">
    <property type="entry name" value="zf-UBP_var"/>
    <property type="match status" value="1"/>
</dbReference>
<evidence type="ECO:0000256" key="1">
    <source>
        <dbReference type="ARBA" id="ARBA00000707"/>
    </source>
</evidence>
<feature type="binding site" evidence="14">
    <location>
        <position position="195"/>
    </location>
    <ligand>
        <name>Zn(2+)</name>
        <dbReference type="ChEBI" id="CHEBI:29105"/>
    </ligand>
</feature>
<evidence type="ECO:0000313" key="20">
    <source>
        <dbReference type="EMBL" id="CAB3407138.1"/>
    </source>
</evidence>
<evidence type="ECO:0000256" key="13">
    <source>
        <dbReference type="PIRSR" id="PIRSR016308-2"/>
    </source>
</evidence>
<evidence type="ECO:0000313" key="21">
    <source>
        <dbReference type="Proteomes" id="UP000494206"/>
    </source>
</evidence>
<feature type="binding site" evidence="14">
    <location>
        <position position="229"/>
    </location>
    <ligand>
        <name>Zn(2+)</name>
        <dbReference type="ChEBI" id="CHEBI:29105"/>
    </ligand>
</feature>
<dbReference type="Pfam" id="PF02148">
    <property type="entry name" value="zf-UBP"/>
    <property type="match status" value="1"/>
</dbReference>
<dbReference type="GO" id="GO:0005829">
    <property type="term" value="C:cytosol"/>
    <property type="evidence" value="ECO:0007669"/>
    <property type="project" value="TreeGrafter"/>
</dbReference>
<dbReference type="InterPro" id="IPR015940">
    <property type="entry name" value="UBA"/>
</dbReference>
<dbReference type="PROSITE" id="PS00973">
    <property type="entry name" value="USP_2"/>
    <property type="match status" value="1"/>
</dbReference>
<evidence type="ECO:0000256" key="6">
    <source>
        <dbReference type="ARBA" id="ARBA00022771"/>
    </source>
</evidence>
<dbReference type="EC" id="3.4.19.12" evidence="11 16"/>
<keyword evidence="3 11" id="KW-0645">Protease</keyword>
<evidence type="ECO:0000256" key="12">
    <source>
        <dbReference type="PIRSR" id="PIRSR016308-1"/>
    </source>
</evidence>
<keyword evidence="9 11" id="KW-0788">Thiol protease</keyword>
<name>A0A8S1F5L2_9PELO</name>
<protein>
    <recommendedName>
        <fullName evidence="11 16">Ubiquitin carboxyl-terminal hydrolase</fullName>
        <ecNumber evidence="11 16">3.4.19.12</ecNumber>
    </recommendedName>
</protein>
<dbReference type="PIRSF" id="PIRSF016308">
    <property type="entry name" value="UBP"/>
    <property type="match status" value="1"/>
</dbReference>
<dbReference type="FunFam" id="3.30.40.10:FF:000396">
    <property type="entry name" value="Ubiquitin carboxyl-terminal hydrolase"/>
    <property type="match status" value="1"/>
</dbReference>
<evidence type="ECO:0000259" key="18">
    <source>
        <dbReference type="PROSITE" id="PS50235"/>
    </source>
</evidence>
<sequence length="787" mass="88672">MISDSFSTDLSSLLKTSAFVEPSGTTKIFKDECLYCYNNPQSHDGLFISFADYHSVCRKHLSSYVEKTNNKLFLQLETKKIAREQNSHTGEPSNKISKLTIQDEPFFDFDDAYHIIIYPDLETRQSVCDELDEKVRAVAKHIASCTSAERLTTLSSSNNAWDADIKLITKHANLEQLPNGKKLEHSGWMCEEEGCGLTENLWLCLTDGAVRCGRSQFISEGQKSAGNGHMKEYCQRTGYPLVVKLGTICAQLDAADVYSYDEDDAVIDPNLDKHLAHFGLDCTKMQKTAKSTMELELDMNEKWEYQKCQEDGVSLTPIYGPGYTGLINTGSSCYMNSVLQTLLQVDSFNDRFSTKADSIFKNTAIENVHTDFNCQMAKVFSSMMSGDYSQEDENSQRGIKPLQFKRVAAGNHPEFSTAKQQDVEEYIRFLIERISNMNPEDVEDPTNKLRFEMWNRFEDLASHNVRYTHNEELILRLQIPQNILEVLANKTEFSAESRVSIDMKMSLGAAFGAQFVEGYKSPITGEAKGATNKIQFKSFPDYLFVQVQKFAYSSNGQMKKLDIDFDVLEELDLTAYRGSGKAADEECLPEDVPTEAAFVMPENLKAVAEQLMAMGFGKDACYRASFEANGNLETASNWLMEHLDDPHLNDEFTGPKKGAAVNEADEATVAMIVELGFTSHQAKFALNRHPDPTQAIDWLFNHIEDVPPEVVEGPKNVEKKNGRVYVDGPGNYKLIGMISHMGSRPDSGHYVAHILKDDKWVLFNDEKVALSQDPPKKLAYIYIYKRV</sequence>
<evidence type="ECO:0000256" key="5">
    <source>
        <dbReference type="ARBA" id="ARBA00022737"/>
    </source>
</evidence>
<dbReference type="GO" id="GO:0008270">
    <property type="term" value="F:zinc ion binding"/>
    <property type="evidence" value="ECO:0007669"/>
    <property type="project" value="UniProtKB-UniRule"/>
</dbReference>
<evidence type="ECO:0000256" key="4">
    <source>
        <dbReference type="ARBA" id="ARBA00022723"/>
    </source>
</evidence>
<dbReference type="SUPFAM" id="SSF54001">
    <property type="entry name" value="Cysteine proteinases"/>
    <property type="match status" value="1"/>
</dbReference>
<reference evidence="20 21" key="1">
    <citation type="submission" date="2020-04" db="EMBL/GenBank/DDBJ databases">
        <authorList>
            <person name="Laetsch R D."/>
            <person name="Stevens L."/>
            <person name="Kumar S."/>
            <person name="Blaxter L. M."/>
        </authorList>
    </citation>
    <scope>NUCLEOTIDE SEQUENCE [LARGE SCALE GENOMIC DNA]</scope>
</reference>
<dbReference type="Gene3D" id="1.10.8.10">
    <property type="entry name" value="DNA helicase RuvA subunit, C-terminal domain"/>
    <property type="match status" value="2"/>
</dbReference>
<dbReference type="GO" id="GO:0006508">
    <property type="term" value="P:proteolysis"/>
    <property type="evidence" value="ECO:0007669"/>
    <property type="project" value="UniProtKB-KW"/>
</dbReference>
<feature type="binding site" evidence="14">
    <location>
        <position position="212"/>
    </location>
    <ligand>
        <name>Zn(2+)</name>
        <dbReference type="ChEBI" id="CHEBI:29105"/>
    </ligand>
</feature>
<dbReference type="SMART" id="SM00290">
    <property type="entry name" value="ZnF_UBP"/>
    <property type="match status" value="1"/>
</dbReference>
<feature type="binding site" evidence="13">
    <location>
        <begin position="214"/>
        <end position="217"/>
    </location>
    <ligand>
        <name>substrate</name>
    </ligand>
</feature>
<dbReference type="OrthoDB" id="361536at2759"/>
<dbReference type="InterPro" id="IPR038765">
    <property type="entry name" value="Papain-like_cys_pep_sf"/>
</dbReference>
<dbReference type="EMBL" id="CADEPM010000006">
    <property type="protein sequence ID" value="CAB3407138.1"/>
    <property type="molecule type" value="Genomic_DNA"/>
</dbReference>
<evidence type="ECO:0000256" key="7">
    <source>
        <dbReference type="ARBA" id="ARBA00022786"/>
    </source>
</evidence>
<keyword evidence="5" id="KW-0677">Repeat</keyword>
<dbReference type="InterPro" id="IPR009060">
    <property type="entry name" value="UBA-like_sf"/>
</dbReference>
<evidence type="ECO:0000259" key="17">
    <source>
        <dbReference type="PROSITE" id="PS50030"/>
    </source>
</evidence>
<proteinExistence type="inferred from homology"/>
<dbReference type="InterPro" id="IPR050164">
    <property type="entry name" value="Peptidase_C19"/>
</dbReference>
<accession>A0A8S1F5L2</accession>
<evidence type="ECO:0000259" key="19">
    <source>
        <dbReference type="PROSITE" id="PS50271"/>
    </source>
</evidence>
<keyword evidence="6 15" id="KW-0863">Zinc-finger</keyword>
<dbReference type="Pfam" id="PF00627">
    <property type="entry name" value="UBA"/>
    <property type="match status" value="1"/>
</dbReference>
<dbReference type="PANTHER" id="PTHR24006:SF664">
    <property type="entry name" value="UBIQUITIN CARBOXYL-TERMINAL HYDROLASE"/>
    <property type="match status" value="1"/>
</dbReference>
<evidence type="ECO:0000256" key="9">
    <source>
        <dbReference type="ARBA" id="ARBA00022807"/>
    </source>
</evidence>
<keyword evidence="10 11" id="KW-0862">Zinc</keyword>
<evidence type="ECO:0000256" key="14">
    <source>
        <dbReference type="PIRSR" id="PIRSR016308-3"/>
    </source>
</evidence>
<dbReference type="Pfam" id="PF00443">
    <property type="entry name" value="UCH"/>
    <property type="match status" value="1"/>
</dbReference>
<dbReference type="InterPro" id="IPR028889">
    <property type="entry name" value="USP"/>
</dbReference>
<feature type="binding site" evidence="13">
    <location>
        <position position="260"/>
    </location>
    <ligand>
        <name>substrate</name>
    </ligand>
</feature>
<feature type="binding site" evidence="13">
    <location>
        <position position="263"/>
    </location>
    <ligand>
        <name>substrate</name>
    </ligand>
</feature>
<evidence type="ECO:0000256" key="3">
    <source>
        <dbReference type="ARBA" id="ARBA00022670"/>
    </source>
</evidence>
<dbReference type="InterPro" id="IPR041432">
    <property type="entry name" value="UBP13_Znf-UBP_var"/>
</dbReference>
<evidence type="ECO:0000256" key="2">
    <source>
        <dbReference type="ARBA" id="ARBA00009085"/>
    </source>
</evidence>
<keyword evidence="4 11" id="KW-0479">Metal-binding</keyword>
<feature type="binding site" evidence="13">
    <location>
        <position position="258"/>
    </location>
    <ligand>
        <name>substrate</name>
    </ligand>
</feature>
<dbReference type="SMART" id="SM00165">
    <property type="entry name" value="UBA"/>
    <property type="match status" value="2"/>
</dbReference>
<keyword evidence="8 11" id="KW-0378">Hydrolase</keyword>
<evidence type="ECO:0000256" key="10">
    <source>
        <dbReference type="ARBA" id="ARBA00022833"/>
    </source>
</evidence>